<dbReference type="Proteomes" id="UP000655868">
    <property type="component" value="Unassembled WGS sequence"/>
</dbReference>
<gene>
    <name evidence="2" type="ORF">JGU71_20245</name>
</gene>
<keyword evidence="3" id="KW-1185">Reference proteome</keyword>
<accession>A0A934U563</accession>
<name>A0A934U563_9NOCA</name>
<evidence type="ECO:0000313" key="2">
    <source>
        <dbReference type="EMBL" id="MBJ8341220.1"/>
    </source>
</evidence>
<dbReference type="PANTHER" id="PTHR33840">
    <property type="match status" value="1"/>
</dbReference>
<organism evidence="2 3">
    <name type="scientific">Antrihabitans stalagmiti</name>
    <dbReference type="NCBI Taxonomy" id="2799499"/>
    <lineage>
        <taxon>Bacteria</taxon>
        <taxon>Bacillati</taxon>
        <taxon>Actinomycetota</taxon>
        <taxon>Actinomycetes</taxon>
        <taxon>Mycobacteriales</taxon>
        <taxon>Nocardiaceae</taxon>
        <taxon>Antrihabitans</taxon>
    </lineage>
</organism>
<sequence>MAHDERVNEENPGSTQRNLVVCLDGTSNEPEAGSTNVGRIYELASKTADQLVYYDPGVGTMGARSAFTRLGKATSRAYGFIAGYGIKENIEEAYIFLMENYRCGDSIYIFGFSRGAYTARALSGMLRTVGLLRSGSQNLVPYAVKLYAKSGDRPQGADHLVAREANAAAERKGYWKLRRDFERRFGNPDFPSVFVRGINQVEFMGIWDTVRSAGSMNVRGKFEQYQWPSTRTLDNVAIVRHAMALDERRRPFPVYRLNPEVVAASNGLHQEVWFAGIHSDVGGQYEDDHRLSDVAFHWMAVEAETAGLRISTNRYRPLLDIGHGNLLPHDRALGVLHRNGRIWVAAGGWKRRTVLPGDQIHSSVYQRIEATKNTLTPYKPNLL</sequence>
<evidence type="ECO:0000259" key="1">
    <source>
        <dbReference type="Pfam" id="PF09994"/>
    </source>
</evidence>
<protein>
    <submittedName>
        <fullName evidence="2">DUF2235 domain-containing protein</fullName>
    </submittedName>
</protein>
<dbReference type="EMBL" id="JAEMNV010000007">
    <property type="protein sequence ID" value="MBJ8341220.1"/>
    <property type="molecule type" value="Genomic_DNA"/>
</dbReference>
<comment type="caution">
    <text evidence="2">The sequence shown here is derived from an EMBL/GenBank/DDBJ whole genome shotgun (WGS) entry which is preliminary data.</text>
</comment>
<evidence type="ECO:0000313" key="3">
    <source>
        <dbReference type="Proteomes" id="UP000655868"/>
    </source>
</evidence>
<feature type="domain" description="T6SS Phospholipase effector Tle1-like catalytic" evidence="1">
    <location>
        <begin position="17"/>
        <end position="300"/>
    </location>
</feature>
<dbReference type="Pfam" id="PF09994">
    <property type="entry name" value="T6SS_Tle1-like_cat"/>
    <property type="match status" value="1"/>
</dbReference>
<dbReference type="AlphaFoldDB" id="A0A934U563"/>
<reference evidence="2" key="1">
    <citation type="submission" date="2020-12" db="EMBL/GenBank/DDBJ databases">
        <title>Antrihabitans popcorni sp. nov. and Antrihabitans auranticaus sp. nov., isolated from a larva cave.</title>
        <authorList>
            <person name="Lee S.D."/>
            <person name="Kim I.S."/>
        </authorList>
    </citation>
    <scope>NUCLEOTIDE SEQUENCE</scope>
    <source>
        <strain evidence="2">YC3-6</strain>
    </source>
</reference>
<dbReference type="InterPro" id="IPR018712">
    <property type="entry name" value="Tle1-like_cat"/>
</dbReference>
<proteinExistence type="predicted"/>
<dbReference type="PANTHER" id="PTHR33840:SF1">
    <property type="entry name" value="TLE1 PHOSPHOLIPASE DOMAIN-CONTAINING PROTEIN"/>
    <property type="match status" value="1"/>
</dbReference>